<name>A0A481Z7L3_9VIRU</name>
<dbReference type="EMBL" id="MK500566">
    <property type="protein sequence ID" value="QBK91878.1"/>
    <property type="molecule type" value="Genomic_DNA"/>
</dbReference>
<protein>
    <submittedName>
        <fullName evidence="1">Uncharacterized protein</fullName>
    </submittedName>
</protein>
<accession>A0A481Z7L3</accession>
<evidence type="ECO:0000313" key="1">
    <source>
        <dbReference type="EMBL" id="QBK91878.1"/>
    </source>
</evidence>
<proteinExistence type="predicted"/>
<gene>
    <name evidence="1" type="ORF">LCPAC304_02170</name>
</gene>
<sequence>MAHRLRKQGSDCGVVALVARFGGSSATGSKTRLEPVPVTHGLHTYVLGAFHAFLFVVHRVELVRGIGVGTHNVQNKLSEVTAFVVFLVEHTNERLQNCKRVVGLLGNVEGKHETIALFHAEHETVFLHATRVLANVGRVNEVGIENTTLVESLLFK</sequence>
<organism evidence="1">
    <name type="scientific">Pithovirus LCPAC304</name>
    <dbReference type="NCBI Taxonomy" id="2506594"/>
    <lineage>
        <taxon>Viruses</taxon>
        <taxon>Pithoviruses</taxon>
    </lineage>
</organism>
<reference evidence="1" key="1">
    <citation type="journal article" date="2019" name="MBio">
        <title>Virus Genomes from Deep Sea Sediments Expand the Ocean Megavirome and Support Independent Origins of Viral Gigantism.</title>
        <authorList>
            <person name="Backstrom D."/>
            <person name="Yutin N."/>
            <person name="Jorgensen S.L."/>
            <person name="Dharamshi J."/>
            <person name="Homa F."/>
            <person name="Zaremba-Niedwiedzka K."/>
            <person name="Spang A."/>
            <person name="Wolf Y.I."/>
            <person name="Koonin E.V."/>
            <person name="Ettema T.J."/>
        </authorList>
    </citation>
    <scope>NUCLEOTIDE SEQUENCE</scope>
</reference>